<organism evidence="1 2">
    <name type="scientific">Bemisia tabaci</name>
    <name type="common">Sweetpotato whitefly</name>
    <name type="synonym">Aleurodes tabaci</name>
    <dbReference type="NCBI Taxonomy" id="7038"/>
    <lineage>
        <taxon>Eukaryota</taxon>
        <taxon>Metazoa</taxon>
        <taxon>Ecdysozoa</taxon>
        <taxon>Arthropoda</taxon>
        <taxon>Hexapoda</taxon>
        <taxon>Insecta</taxon>
        <taxon>Pterygota</taxon>
        <taxon>Neoptera</taxon>
        <taxon>Paraneoptera</taxon>
        <taxon>Hemiptera</taxon>
        <taxon>Sternorrhyncha</taxon>
        <taxon>Aleyrodoidea</taxon>
        <taxon>Aleyrodidae</taxon>
        <taxon>Aleyrodinae</taxon>
        <taxon>Bemisia</taxon>
    </lineage>
</organism>
<dbReference type="EMBL" id="OU963871">
    <property type="protein sequence ID" value="CAH0383226.1"/>
    <property type="molecule type" value="Genomic_DNA"/>
</dbReference>
<dbReference type="AlphaFoldDB" id="A0A9P0A382"/>
<keyword evidence="2" id="KW-1185">Reference proteome</keyword>
<evidence type="ECO:0000313" key="1">
    <source>
        <dbReference type="EMBL" id="CAH0383226.1"/>
    </source>
</evidence>
<accession>A0A9P0A382</accession>
<proteinExistence type="predicted"/>
<dbReference type="Proteomes" id="UP001152759">
    <property type="component" value="Chromosome 10"/>
</dbReference>
<sequence>MGTVEHSISLLALSKLLKDLKEHHSQCFSTLPSDARTILGTRIKKPNTIKVAPGEYIHVGRKEALELIGKLLKVRKLIVAKLVLLLNIDGVRSCKSGDSVLEPILTAVVNIPILKGPVFPVGLSYGKGKPENMEEFLKPFIDEILKLIPETKERKSAPPN</sequence>
<dbReference type="PANTHER" id="PTHR33053">
    <property type="entry name" value="PROTEIN, PUTATIVE-RELATED"/>
    <property type="match status" value="1"/>
</dbReference>
<evidence type="ECO:0000313" key="2">
    <source>
        <dbReference type="Proteomes" id="UP001152759"/>
    </source>
</evidence>
<name>A0A9P0A382_BEMTA</name>
<reference evidence="1" key="1">
    <citation type="submission" date="2021-12" db="EMBL/GenBank/DDBJ databases">
        <authorList>
            <person name="King R."/>
        </authorList>
    </citation>
    <scope>NUCLEOTIDE SEQUENCE</scope>
</reference>
<protein>
    <submittedName>
        <fullName evidence="1">Uncharacterized protein</fullName>
    </submittedName>
</protein>
<dbReference type="PANTHER" id="PTHR33053:SF9">
    <property type="entry name" value="AGAP000105-PA"/>
    <property type="match status" value="1"/>
</dbReference>
<gene>
    <name evidence="1" type="ORF">BEMITA_LOCUS2689</name>
</gene>